<evidence type="ECO:0000313" key="1">
    <source>
        <dbReference type="EMBL" id="KIJ44989.1"/>
    </source>
</evidence>
<gene>
    <name evidence="1" type="ORF">M422DRAFT_251628</name>
</gene>
<dbReference type="AlphaFoldDB" id="A0A0C9VDA3"/>
<dbReference type="HOGENOM" id="CLU_1994067_0_0_1"/>
<accession>A0A0C9VDA3</accession>
<sequence>MPPTTPSTHLFEQHIPDLVTKLKNDCEYRPSSEIKLLKEELDPFQKLASPVQDAPQEYRRTTAATTVLMADESIGEHFISFNSSEVFGRRTINKREGMRILDKPDADDGTVQQNLRVTGRTRNIP</sequence>
<reference evidence="1 2" key="1">
    <citation type="submission" date="2014-06" db="EMBL/GenBank/DDBJ databases">
        <title>Evolutionary Origins and Diversification of the Mycorrhizal Mutualists.</title>
        <authorList>
            <consortium name="DOE Joint Genome Institute"/>
            <consortium name="Mycorrhizal Genomics Consortium"/>
            <person name="Kohler A."/>
            <person name="Kuo A."/>
            <person name="Nagy L.G."/>
            <person name="Floudas D."/>
            <person name="Copeland A."/>
            <person name="Barry K.W."/>
            <person name="Cichocki N."/>
            <person name="Veneault-Fourrey C."/>
            <person name="LaButti K."/>
            <person name="Lindquist E.A."/>
            <person name="Lipzen A."/>
            <person name="Lundell T."/>
            <person name="Morin E."/>
            <person name="Murat C."/>
            <person name="Riley R."/>
            <person name="Ohm R."/>
            <person name="Sun H."/>
            <person name="Tunlid A."/>
            <person name="Henrissat B."/>
            <person name="Grigoriev I.V."/>
            <person name="Hibbett D.S."/>
            <person name="Martin F."/>
        </authorList>
    </citation>
    <scope>NUCLEOTIDE SEQUENCE [LARGE SCALE GENOMIC DNA]</scope>
    <source>
        <strain evidence="1 2">SS14</strain>
    </source>
</reference>
<dbReference type="EMBL" id="KN837114">
    <property type="protein sequence ID" value="KIJ44989.1"/>
    <property type="molecule type" value="Genomic_DNA"/>
</dbReference>
<dbReference type="Proteomes" id="UP000054279">
    <property type="component" value="Unassembled WGS sequence"/>
</dbReference>
<evidence type="ECO:0000313" key="2">
    <source>
        <dbReference type="Proteomes" id="UP000054279"/>
    </source>
</evidence>
<protein>
    <submittedName>
        <fullName evidence="1">Uncharacterized protein</fullName>
    </submittedName>
</protein>
<keyword evidence="2" id="KW-1185">Reference proteome</keyword>
<organism evidence="1 2">
    <name type="scientific">Sphaerobolus stellatus (strain SS14)</name>
    <dbReference type="NCBI Taxonomy" id="990650"/>
    <lineage>
        <taxon>Eukaryota</taxon>
        <taxon>Fungi</taxon>
        <taxon>Dikarya</taxon>
        <taxon>Basidiomycota</taxon>
        <taxon>Agaricomycotina</taxon>
        <taxon>Agaricomycetes</taxon>
        <taxon>Phallomycetidae</taxon>
        <taxon>Geastrales</taxon>
        <taxon>Sphaerobolaceae</taxon>
        <taxon>Sphaerobolus</taxon>
    </lineage>
</organism>
<name>A0A0C9VDA3_SPHS4</name>
<proteinExistence type="predicted"/>